<dbReference type="EMBL" id="JARVKF010000157">
    <property type="protein sequence ID" value="KAK9421876.1"/>
    <property type="molecule type" value="Genomic_DNA"/>
</dbReference>
<feature type="region of interest" description="Disordered" evidence="1">
    <location>
        <begin position="578"/>
        <end position="739"/>
    </location>
</feature>
<name>A0ABR2V4V0_9PEZI</name>
<feature type="compositionally biased region" description="Low complexity" evidence="1">
    <location>
        <begin position="720"/>
        <end position="732"/>
    </location>
</feature>
<organism evidence="2 3">
    <name type="scientific">Seiridium unicorne</name>
    <dbReference type="NCBI Taxonomy" id="138068"/>
    <lineage>
        <taxon>Eukaryota</taxon>
        <taxon>Fungi</taxon>
        <taxon>Dikarya</taxon>
        <taxon>Ascomycota</taxon>
        <taxon>Pezizomycotina</taxon>
        <taxon>Sordariomycetes</taxon>
        <taxon>Xylariomycetidae</taxon>
        <taxon>Amphisphaeriales</taxon>
        <taxon>Sporocadaceae</taxon>
        <taxon>Seiridium</taxon>
    </lineage>
</organism>
<feature type="compositionally biased region" description="Acidic residues" evidence="1">
    <location>
        <begin position="582"/>
        <end position="592"/>
    </location>
</feature>
<sequence length="739" mass="81183">MASESHSEQGRSSFLQWTDCQKLFQITNALKKAYDTSPNNAYNISSWPGNPAGMDVTAPATAGLMAGQTAARAALPGGDDSSVQRPEETVTDHSSAVTGKSQAAFENASSKELKERVAHLENDISTSRQQQLDVGWKTQMEEFRLKLAIAEASNKAQVESANKAQLELAHKAQVEELRMKLANSEAANKAQLEAAHKAQVEELRMKLAIAEAAVETHKSRAEELQIRLNEANDRISSQSKENHEYMVLLLKQLAVKGTEASAAAAARAATASVQSKTPEETSVIAQQQLLQFQHHPPQVNQRLNHEIALDALRRVQRELYRAEPCANEGCKAKETKHARGLMDANMKYLEWKRRAETLDYQVTHKQGIIEIWQETAMRAIQTNETLMKTINAPVLNLASHANHMGDVKAYHIQAVRLSQTEVGALADIKCVVEGLDRYSFRLVAWLGLAASQRKKVYRAVKFCRDLAEHLTLVLPLNIDASYEQVPPTGVGIAHRMKDRLDRLMATADLEQGIDAKLAHYSDRITKNRGYMEMLLSILTAPTAQKAEEYYLRFTSAHNVQAEDGSDESEIMDPRNYKWSENVDNENDNDEDIVPISTRKPTRQHTEEATDSNDEGDDNGEDENGDDNGEEDVNDVGGDGDGSEQDNGAGDGDPARGVDDGDAAETSQPPSATRSRGQKRRNSDTDNDGATSSKKKTATRASTKAATAKTKTTAKAKATKNTKNTKNTNTRGRGAAKKTA</sequence>
<evidence type="ECO:0000256" key="1">
    <source>
        <dbReference type="SAM" id="MobiDB-lite"/>
    </source>
</evidence>
<protein>
    <submittedName>
        <fullName evidence="2">Uncharacterized protein</fullName>
    </submittedName>
</protein>
<proteinExistence type="predicted"/>
<gene>
    <name evidence="2" type="ORF">SUNI508_05477</name>
</gene>
<keyword evidence="3" id="KW-1185">Reference proteome</keyword>
<feature type="compositionally biased region" description="Acidic residues" evidence="1">
    <location>
        <begin position="608"/>
        <end position="633"/>
    </location>
</feature>
<feature type="compositionally biased region" description="Polar residues" evidence="1">
    <location>
        <begin position="664"/>
        <end position="674"/>
    </location>
</feature>
<feature type="region of interest" description="Disordered" evidence="1">
    <location>
        <begin position="71"/>
        <end position="112"/>
    </location>
</feature>
<feature type="compositionally biased region" description="Polar residues" evidence="1">
    <location>
        <begin position="92"/>
        <end position="101"/>
    </location>
</feature>
<comment type="caution">
    <text evidence="2">The sequence shown here is derived from an EMBL/GenBank/DDBJ whole genome shotgun (WGS) entry which is preliminary data.</text>
</comment>
<evidence type="ECO:0000313" key="3">
    <source>
        <dbReference type="Proteomes" id="UP001408356"/>
    </source>
</evidence>
<reference evidence="2 3" key="1">
    <citation type="journal article" date="2024" name="J. Plant Pathol.">
        <title>Sequence and assembly of the genome of Seiridium unicorne, isolate CBS 538.82, causal agent of cypress canker disease.</title>
        <authorList>
            <person name="Scali E."/>
            <person name="Rocca G.D."/>
            <person name="Danti R."/>
            <person name="Garbelotto M."/>
            <person name="Barberini S."/>
            <person name="Baroncelli R."/>
            <person name="Emiliani G."/>
        </authorList>
    </citation>
    <scope>NUCLEOTIDE SEQUENCE [LARGE SCALE GENOMIC DNA]</scope>
    <source>
        <strain evidence="2 3">BM-138-508</strain>
    </source>
</reference>
<dbReference type="Proteomes" id="UP001408356">
    <property type="component" value="Unassembled WGS sequence"/>
</dbReference>
<accession>A0ABR2V4V0</accession>
<feature type="compositionally biased region" description="Low complexity" evidence="1">
    <location>
        <begin position="698"/>
        <end position="710"/>
    </location>
</feature>
<evidence type="ECO:0000313" key="2">
    <source>
        <dbReference type="EMBL" id="KAK9421876.1"/>
    </source>
</evidence>